<accession>A0ABM0M0M7</accession>
<dbReference type="Proteomes" id="UP000694865">
    <property type="component" value="Unplaced"/>
</dbReference>
<gene>
    <name evidence="7" type="primary">LOC102801225</name>
</gene>
<dbReference type="RefSeq" id="XP_006813568.1">
    <property type="nucleotide sequence ID" value="XM_006813505.1"/>
</dbReference>
<dbReference type="InterPro" id="IPR042838">
    <property type="entry name" value="KIAA1958"/>
</dbReference>
<dbReference type="Gene3D" id="1.10.443.10">
    <property type="entry name" value="Intergrase catalytic core"/>
    <property type="match status" value="1"/>
</dbReference>
<keyword evidence="1" id="KW-1017">Isopeptide bond</keyword>
<keyword evidence="3" id="KW-0832">Ubl conjugation</keyword>
<dbReference type="InterPro" id="IPR013762">
    <property type="entry name" value="Integrase-like_cat_sf"/>
</dbReference>
<dbReference type="InterPro" id="IPR011010">
    <property type="entry name" value="DNA_brk_join_enz"/>
</dbReference>
<dbReference type="Pfam" id="PF12012">
    <property type="entry name" value="DUF3504"/>
    <property type="match status" value="1"/>
</dbReference>
<proteinExistence type="predicted"/>
<protein>
    <submittedName>
        <fullName evidence="7">Zinc finger MYM-type protein 4-like</fullName>
    </submittedName>
</protein>
<evidence type="ECO:0000313" key="7">
    <source>
        <dbReference type="RefSeq" id="XP_006813568.1"/>
    </source>
</evidence>
<evidence type="ECO:0000259" key="5">
    <source>
        <dbReference type="Pfam" id="PF12012"/>
    </source>
</evidence>
<keyword evidence="2" id="KW-0597">Phosphoprotein</keyword>
<sequence>MSKKDQVKKMLPWVKRQHRPLTATAPRPGLHDHVDLCQSPMTMSEEQSKLNKTKTQPRKLRLLGQFLKTPEINEAREIHEIPPNELETILCKFFISVRKPSGDDYEPTSLRSMLSSFERHLKRHKYMYSLISSIEFNEVRETIKAKQKKLKKDGKGNLPRTAEAATDEEIEILWESGQFGSHSPEAIINTMWFYNTVHFGLRGNTEHRNMCWGDVSLCTDSSGREYLEFSERQIKIRTGENPRDTRKVKPKMWDIPANPRRCPVAIFKKYLSLRPAGYTNSDDPYYIATHSRGLPRPGEQWFRHQPIGINKIGSLMKNMATAANLPPNKCLTNHSARKHLIQKLSDQNIPPTQIMQISGHRNIQSVNAYSTISENQHREISGILNNQVATPNYSTSNPCQTSIPSVM</sequence>
<keyword evidence="4" id="KW-0233">DNA recombination</keyword>
<organism evidence="6 7">
    <name type="scientific">Saccoglossus kowalevskii</name>
    <name type="common">Acorn worm</name>
    <dbReference type="NCBI Taxonomy" id="10224"/>
    <lineage>
        <taxon>Eukaryota</taxon>
        <taxon>Metazoa</taxon>
        <taxon>Hemichordata</taxon>
        <taxon>Enteropneusta</taxon>
        <taxon>Harrimaniidae</taxon>
        <taxon>Saccoglossus</taxon>
    </lineage>
</organism>
<evidence type="ECO:0000256" key="1">
    <source>
        <dbReference type="ARBA" id="ARBA00022499"/>
    </source>
</evidence>
<dbReference type="InterPro" id="IPR021893">
    <property type="entry name" value="ZMYM2-like_C"/>
</dbReference>
<dbReference type="SUPFAM" id="SSF56349">
    <property type="entry name" value="DNA breaking-rejoining enzymes"/>
    <property type="match status" value="1"/>
</dbReference>
<evidence type="ECO:0000256" key="2">
    <source>
        <dbReference type="ARBA" id="ARBA00022553"/>
    </source>
</evidence>
<name>A0ABM0M0M7_SACKO</name>
<evidence type="ECO:0000256" key="3">
    <source>
        <dbReference type="ARBA" id="ARBA00022843"/>
    </source>
</evidence>
<evidence type="ECO:0000313" key="6">
    <source>
        <dbReference type="Proteomes" id="UP000694865"/>
    </source>
</evidence>
<dbReference type="PANTHER" id="PTHR46963:SF2">
    <property type="match status" value="1"/>
</dbReference>
<dbReference type="PANTHER" id="PTHR46963">
    <property type="entry name" value="SIMILAR TO RIKEN CDNA E130308A19"/>
    <property type="match status" value="1"/>
</dbReference>
<dbReference type="GeneID" id="102801225"/>
<reference evidence="7" key="1">
    <citation type="submission" date="2025-08" db="UniProtKB">
        <authorList>
            <consortium name="RefSeq"/>
        </authorList>
    </citation>
    <scope>IDENTIFICATION</scope>
    <source>
        <tissue evidence="7">Testes</tissue>
    </source>
</reference>
<evidence type="ECO:0000256" key="4">
    <source>
        <dbReference type="ARBA" id="ARBA00023172"/>
    </source>
</evidence>
<keyword evidence="6" id="KW-1185">Reference proteome</keyword>
<feature type="domain" description="ZMYM2-like/QRICH1 C-terminal" evidence="5">
    <location>
        <begin position="168"/>
        <end position="319"/>
    </location>
</feature>